<organism evidence="2">
    <name type="scientific">marine metagenome</name>
    <dbReference type="NCBI Taxonomy" id="408172"/>
    <lineage>
        <taxon>unclassified sequences</taxon>
        <taxon>metagenomes</taxon>
        <taxon>ecological metagenomes</taxon>
    </lineage>
</organism>
<gene>
    <name evidence="2" type="ORF">METZ01_LOCUS253913</name>
</gene>
<evidence type="ECO:0000256" key="1">
    <source>
        <dbReference type="SAM" id="MobiDB-lite"/>
    </source>
</evidence>
<feature type="compositionally biased region" description="Polar residues" evidence="1">
    <location>
        <begin position="1"/>
        <end position="21"/>
    </location>
</feature>
<sequence length="46" mass="4999">SLKSSPHSARNPAQTQHSKSTGKLLKSIDLDHNAIENQLCHFVTGT</sequence>
<protein>
    <submittedName>
        <fullName evidence="2">Uncharacterized protein</fullName>
    </submittedName>
</protein>
<name>A0A382IP69_9ZZZZ</name>
<feature type="region of interest" description="Disordered" evidence="1">
    <location>
        <begin position="1"/>
        <end position="25"/>
    </location>
</feature>
<proteinExistence type="predicted"/>
<accession>A0A382IP69</accession>
<evidence type="ECO:0000313" key="2">
    <source>
        <dbReference type="EMBL" id="SVC01059.1"/>
    </source>
</evidence>
<feature type="non-terminal residue" evidence="2">
    <location>
        <position position="1"/>
    </location>
</feature>
<dbReference type="AlphaFoldDB" id="A0A382IP69"/>
<reference evidence="2" key="1">
    <citation type="submission" date="2018-05" db="EMBL/GenBank/DDBJ databases">
        <authorList>
            <person name="Lanie J.A."/>
            <person name="Ng W.-L."/>
            <person name="Kazmierczak K.M."/>
            <person name="Andrzejewski T.M."/>
            <person name="Davidsen T.M."/>
            <person name="Wayne K.J."/>
            <person name="Tettelin H."/>
            <person name="Glass J.I."/>
            <person name="Rusch D."/>
            <person name="Podicherti R."/>
            <person name="Tsui H.-C.T."/>
            <person name="Winkler M.E."/>
        </authorList>
    </citation>
    <scope>NUCLEOTIDE SEQUENCE</scope>
</reference>
<dbReference type="EMBL" id="UINC01068432">
    <property type="protein sequence ID" value="SVC01059.1"/>
    <property type="molecule type" value="Genomic_DNA"/>
</dbReference>